<reference evidence="7 8" key="1">
    <citation type="submission" date="2020-08" db="EMBL/GenBank/DDBJ databases">
        <title>Sequencing the genomes of 1000 actinobacteria strains.</title>
        <authorList>
            <person name="Klenk H.-P."/>
        </authorList>
    </citation>
    <scope>NUCLEOTIDE SEQUENCE [LARGE SCALE GENOMIC DNA]</scope>
    <source>
        <strain evidence="7 8">DSM 45582</strain>
    </source>
</reference>
<feature type="transmembrane region" description="Helical" evidence="5">
    <location>
        <begin position="379"/>
        <end position="407"/>
    </location>
</feature>
<feature type="transmembrane region" description="Helical" evidence="5">
    <location>
        <begin position="105"/>
        <end position="125"/>
    </location>
</feature>
<organism evidence="7 8">
    <name type="scientific">Saccharopolyspora gloriosae</name>
    <dbReference type="NCBI Taxonomy" id="455344"/>
    <lineage>
        <taxon>Bacteria</taxon>
        <taxon>Bacillati</taxon>
        <taxon>Actinomycetota</taxon>
        <taxon>Actinomycetes</taxon>
        <taxon>Pseudonocardiales</taxon>
        <taxon>Pseudonocardiaceae</taxon>
        <taxon>Saccharopolyspora</taxon>
    </lineage>
</organism>
<dbReference type="GO" id="GO:0055085">
    <property type="term" value="P:transmembrane transport"/>
    <property type="evidence" value="ECO:0007669"/>
    <property type="project" value="InterPro"/>
</dbReference>
<keyword evidence="3 5" id="KW-1133">Transmembrane helix</keyword>
<accession>A0A840NJZ7</accession>
<feature type="domain" description="Amino acid permease/ SLC12A" evidence="6">
    <location>
        <begin position="58"/>
        <end position="386"/>
    </location>
</feature>
<feature type="transmembrane region" description="Helical" evidence="5">
    <location>
        <begin position="63"/>
        <end position="84"/>
    </location>
</feature>
<sequence length="505" mass="51902">MPSSKTSRTVEVPHRTGPVSNSLAASRLGTWSIIFFTVAAAAPETVVGGGAVSGFAVSGVNGIPVGYLAVALVLGLFAVGYVTMARHVENAGAFYAYIAKGLGRVPGTAAGGVAVLAYTMVQISLIGGFGVGAADFLRQVGGPDLPWWLFAGLGLGMVGLLGLLRIDVNGRVLGVLLIAEIAVILFYDFAFLTDPAEPGVSLTTLNPAQLGTGAAGVILVIAFTGFIGFENSTVLAEEARDPRTVSRATYLSLVVIGGLYGFSTWAMTVATGPEHIVAQAEEHSTELLFALASDRLPAGLVTTGSALYVTSLFAGMLSFHHVCARYFFALGREGIGPRALAATSSRTSAPLAGSLAQSALTVLVVGLFAVTGWDPVTYLFFWGASGGALGVLLLVTATSMAVVGYFLRVPAPGHGIWRTLLAPGSAALVLGGVLFLTIRSFGTVLGVPPGDPAAWVLPGAYLAVVLAGLGWGAVLRARYPDSYARIGMGARSITIRRSEELIDAG</sequence>
<feature type="transmembrane region" description="Helical" evidence="5">
    <location>
        <begin position="453"/>
        <end position="475"/>
    </location>
</feature>
<comment type="subcellular location">
    <subcellularLocation>
        <location evidence="1">Membrane</location>
        <topology evidence="1">Multi-pass membrane protein</topology>
    </subcellularLocation>
</comment>
<protein>
    <submittedName>
        <fullName evidence="7">Amino acid transporter</fullName>
    </submittedName>
</protein>
<dbReference type="Proteomes" id="UP000580474">
    <property type="component" value="Unassembled WGS sequence"/>
</dbReference>
<dbReference type="PANTHER" id="PTHR42770:SF16">
    <property type="entry name" value="AMINO ACID PERMEASE"/>
    <property type="match status" value="1"/>
</dbReference>
<dbReference type="AlphaFoldDB" id="A0A840NJZ7"/>
<dbReference type="RefSeq" id="WP_343071367.1">
    <property type="nucleotide sequence ID" value="NZ_JACHIV010000001.1"/>
</dbReference>
<keyword evidence="8" id="KW-1185">Reference proteome</keyword>
<evidence type="ECO:0000256" key="4">
    <source>
        <dbReference type="ARBA" id="ARBA00023136"/>
    </source>
</evidence>
<dbReference type="PANTHER" id="PTHR42770">
    <property type="entry name" value="AMINO ACID TRANSPORTER-RELATED"/>
    <property type="match status" value="1"/>
</dbReference>
<evidence type="ECO:0000256" key="2">
    <source>
        <dbReference type="ARBA" id="ARBA00022692"/>
    </source>
</evidence>
<dbReference type="InterPro" id="IPR004841">
    <property type="entry name" value="AA-permease/SLC12A_dom"/>
</dbReference>
<keyword evidence="4 5" id="KW-0472">Membrane</keyword>
<feature type="transmembrane region" description="Helical" evidence="5">
    <location>
        <begin position="306"/>
        <end position="328"/>
    </location>
</feature>
<proteinExistence type="predicted"/>
<evidence type="ECO:0000313" key="7">
    <source>
        <dbReference type="EMBL" id="MBB5069472.1"/>
    </source>
</evidence>
<gene>
    <name evidence="7" type="ORF">BJ969_002560</name>
</gene>
<feature type="transmembrane region" description="Helical" evidence="5">
    <location>
        <begin position="171"/>
        <end position="190"/>
    </location>
</feature>
<evidence type="ECO:0000313" key="8">
    <source>
        <dbReference type="Proteomes" id="UP000580474"/>
    </source>
</evidence>
<evidence type="ECO:0000259" key="6">
    <source>
        <dbReference type="Pfam" id="PF00324"/>
    </source>
</evidence>
<dbReference type="GO" id="GO:0016020">
    <property type="term" value="C:membrane"/>
    <property type="evidence" value="ECO:0007669"/>
    <property type="project" value="UniProtKB-SubCell"/>
</dbReference>
<dbReference type="PIRSF" id="PIRSF006060">
    <property type="entry name" value="AA_transporter"/>
    <property type="match status" value="1"/>
</dbReference>
<feature type="transmembrane region" description="Helical" evidence="5">
    <location>
        <begin position="145"/>
        <end position="164"/>
    </location>
</feature>
<comment type="caution">
    <text evidence="7">The sequence shown here is derived from an EMBL/GenBank/DDBJ whole genome shotgun (WGS) entry which is preliminary data.</text>
</comment>
<dbReference type="EMBL" id="JACHIV010000001">
    <property type="protein sequence ID" value="MBB5069472.1"/>
    <property type="molecule type" value="Genomic_DNA"/>
</dbReference>
<feature type="transmembrane region" description="Helical" evidence="5">
    <location>
        <begin position="349"/>
        <end position="373"/>
    </location>
</feature>
<dbReference type="Pfam" id="PF00324">
    <property type="entry name" value="AA_permease"/>
    <property type="match status" value="1"/>
</dbReference>
<evidence type="ECO:0000256" key="3">
    <source>
        <dbReference type="ARBA" id="ARBA00022989"/>
    </source>
</evidence>
<feature type="transmembrane region" description="Helical" evidence="5">
    <location>
        <begin position="33"/>
        <end position="57"/>
    </location>
</feature>
<feature type="transmembrane region" description="Helical" evidence="5">
    <location>
        <begin position="250"/>
        <end position="268"/>
    </location>
</feature>
<dbReference type="InterPro" id="IPR050367">
    <property type="entry name" value="APC_superfamily"/>
</dbReference>
<name>A0A840NJZ7_9PSEU</name>
<evidence type="ECO:0000256" key="5">
    <source>
        <dbReference type="SAM" id="Phobius"/>
    </source>
</evidence>
<keyword evidence="2 5" id="KW-0812">Transmembrane</keyword>
<feature type="transmembrane region" description="Helical" evidence="5">
    <location>
        <begin position="419"/>
        <end position="441"/>
    </location>
</feature>
<evidence type="ECO:0000256" key="1">
    <source>
        <dbReference type="ARBA" id="ARBA00004141"/>
    </source>
</evidence>
<dbReference type="Gene3D" id="1.20.1740.10">
    <property type="entry name" value="Amino acid/polyamine transporter I"/>
    <property type="match status" value="1"/>
</dbReference>
<feature type="transmembrane region" description="Helical" evidence="5">
    <location>
        <begin position="210"/>
        <end position="229"/>
    </location>
</feature>